<evidence type="ECO:0000256" key="1">
    <source>
        <dbReference type="SAM" id="MobiDB-lite"/>
    </source>
</evidence>
<dbReference type="AlphaFoldDB" id="A0A317CDM3"/>
<reference evidence="3 4" key="1">
    <citation type="submission" date="2018-05" db="EMBL/GenBank/DDBJ databases">
        <title>Leucothrix arctica sp. nov., isolated from Arctic seawater.</title>
        <authorList>
            <person name="Choi A."/>
            <person name="Baek K."/>
        </authorList>
    </citation>
    <scope>NUCLEOTIDE SEQUENCE [LARGE SCALE GENOMIC DNA]</scope>
    <source>
        <strain evidence="3 4">IMCC9719</strain>
    </source>
</reference>
<evidence type="ECO:0000313" key="3">
    <source>
        <dbReference type="EMBL" id="PWQ96785.1"/>
    </source>
</evidence>
<keyword evidence="4" id="KW-1185">Reference proteome</keyword>
<proteinExistence type="predicted"/>
<protein>
    <recommendedName>
        <fullName evidence="2">DUF6444 domain-containing protein</fullName>
    </recommendedName>
</protein>
<dbReference type="EMBL" id="QGKL01000026">
    <property type="protein sequence ID" value="PWQ96785.1"/>
    <property type="molecule type" value="Genomic_DNA"/>
</dbReference>
<gene>
    <name evidence="3" type="ORF">DKT75_08435</name>
</gene>
<dbReference type="InterPro" id="IPR045618">
    <property type="entry name" value="DUF6444"/>
</dbReference>
<organism evidence="3 4">
    <name type="scientific">Leucothrix arctica</name>
    <dbReference type="NCBI Taxonomy" id="1481894"/>
    <lineage>
        <taxon>Bacteria</taxon>
        <taxon>Pseudomonadati</taxon>
        <taxon>Pseudomonadota</taxon>
        <taxon>Gammaproteobacteria</taxon>
        <taxon>Thiotrichales</taxon>
        <taxon>Thiotrichaceae</taxon>
        <taxon>Leucothrix</taxon>
    </lineage>
</organism>
<accession>A0A317CDM3</accession>
<sequence>MNKLTEALFNDQLPTELAASQQLNRQLLDLVAQLEQRVAELEDNAGSGSSSRNSSKPPSQDSPEQRAKREKKPKRPRKKGAQPGHKGHQRVRVDLSATDEKIHYYPDTQCACGALCDLSQEPYQRHQVFDLPEVRSKITEHCLYDAICPRCQMR</sequence>
<feature type="compositionally biased region" description="Low complexity" evidence="1">
    <location>
        <begin position="47"/>
        <end position="62"/>
    </location>
</feature>
<feature type="compositionally biased region" description="Basic residues" evidence="1">
    <location>
        <begin position="68"/>
        <end position="90"/>
    </location>
</feature>
<feature type="domain" description="DUF6444" evidence="2">
    <location>
        <begin position="20"/>
        <end position="90"/>
    </location>
</feature>
<dbReference type="Proteomes" id="UP000245506">
    <property type="component" value="Unassembled WGS sequence"/>
</dbReference>
<comment type="caution">
    <text evidence="3">The sequence shown here is derived from an EMBL/GenBank/DDBJ whole genome shotgun (WGS) entry which is preliminary data.</text>
</comment>
<name>A0A317CDM3_9GAMM</name>
<dbReference type="RefSeq" id="WP_109822983.1">
    <property type="nucleotide sequence ID" value="NZ_QGKL01000026.1"/>
</dbReference>
<feature type="region of interest" description="Disordered" evidence="1">
    <location>
        <begin position="39"/>
        <end position="94"/>
    </location>
</feature>
<evidence type="ECO:0000313" key="4">
    <source>
        <dbReference type="Proteomes" id="UP000245506"/>
    </source>
</evidence>
<evidence type="ECO:0000259" key="2">
    <source>
        <dbReference type="Pfam" id="PF20042"/>
    </source>
</evidence>
<dbReference type="OrthoDB" id="5650697at2"/>
<dbReference type="Pfam" id="PF20042">
    <property type="entry name" value="DUF6444"/>
    <property type="match status" value="1"/>
</dbReference>